<evidence type="ECO:0000313" key="2">
    <source>
        <dbReference type="Proteomes" id="UP001465755"/>
    </source>
</evidence>
<evidence type="ECO:0000313" key="1">
    <source>
        <dbReference type="EMBL" id="KAK9813549.1"/>
    </source>
</evidence>
<dbReference type="AlphaFoldDB" id="A0AAW1PV98"/>
<proteinExistence type="predicted"/>
<organism evidence="1 2">
    <name type="scientific">Symbiochloris irregularis</name>
    <dbReference type="NCBI Taxonomy" id="706552"/>
    <lineage>
        <taxon>Eukaryota</taxon>
        <taxon>Viridiplantae</taxon>
        <taxon>Chlorophyta</taxon>
        <taxon>core chlorophytes</taxon>
        <taxon>Trebouxiophyceae</taxon>
        <taxon>Trebouxiales</taxon>
        <taxon>Trebouxiaceae</taxon>
        <taxon>Symbiochloris</taxon>
    </lineage>
</organism>
<protein>
    <submittedName>
        <fullName evidence="1">Uncharacterized protein</fullName>
    </submittedName>
</protein>
<name>A0AAW1PV98_9CHLO</name>
<gene>
    <name evidence="1" type="ORF">WJX73_006523</name>
</gene>
<comment type="caution">
    <text evidence="1">The sequence shown here is derived from an EMBL/GenBank/DDBJ whole genome shotgun (WGS) entry which is preliminary data.</text>
</comment>
<keyword evidence="2" id="KW-1185">Reference proteome</keyword>
<sequence>MWRQVLGEAEHVDQLFLLPRPAAVATLSSSQGYLRVWNAADVVLGTGGSTATVASSSSVECTSVDASVLGTASSAKLVQLEGSDAVAVIGSGGAALYSAAKAPKLIASLPGALAVSQPTQAESEELRITGCWWEGQRARWPF</sequence>
<reference evidence="1 2" key="1">
    <citation type="journal article" date="2024" name="Nat. Commun.">
        <title>Phylogenomics reveals the evolutionary origins of lichenization in chlorophyte algae.</title>
        <authorList>
            <person name="Puginier C."/>
            <person name="Libourel C."/>
            <person name="Otte J."/>
            <person name="Skaloud P."/>
            <person name="Haon M."/>
            <person name="Grisel S."/>
            <person name="Petersen M."/>
            <person name="Berrin J.G."/>
            <person name="Delaux P.M."/>
            <person name="Dal Grande F."/>
            <person name="Keller J."/>
        </authorList>
    </citation>
    <scope>NUCLEOTIDE SEQUENCE [LARGE SCALE GENOMIC DNA]</scope>
    <source>
        <strain evidence="1 2">SAG 2036</strain>
    </source>
</reference>
<accession>A0AAW1PV98</accession>
<dbReference type="Proteomes" id="UP001465755">
    <property type="component" value="Unassembled WGS sequence"/>
</dbReference>
<dbReference type="EMBL" id="JALJOQ010000004">
    <property type="protein sequence ID" value="KAK9813549.1"/>
    <property type="molecule type" value="Genomic_DNA"/>
</dbReference>